<gene>
    <name evidence="3" type="ORF">POVWA1_056910</name>
    <name evidence="4" type="ORF">POVWA2_056300</name>
</gene>
<sequence length="761" mass="85608">MHAQVQLCIVLPHCRYSTFESQITYRNFFSDMEKNHPEGAATAAATAAAVAKKEKNIFLFTPTRTHPNVCAYTRTEWKECEEEEKEEGGAREVADGEGAGGDSGEQNYETNDTHNEGKESVEWGGASYVDYEKEYDNGYVGEVCRKNEETKHPCKNKDEWAKAENTDNVFTNILNSSNREIKGKESTSNSSFFPNSSKNDGAENFGNILTKKENNNLYTFKNNMTNYKHEDDTEYSEARRNPYEQRGIAYDVEKGEGALYRNENEGVYDENGIYYYNGGRYNDDNGIYYDENGVCYDNSGVYYDYCGTYCDKNGTYEDNDKHYYEHDDEHNNGETNLVDNSQQRTGTDAYENLARNYYYCYGEDEHEQKAFIEPSKEKKTAISSIACVGWDKHAASNTPEEIKEHVDQKNNNSHKAEHRDGGHCGDQENRDGCVGYEDCDGCCGYNGCDGCCGYDDCDGCCDYENCDACDGYENCDACDGYENCDACDACDGYLDCCAGNAAGVEDFPPGRENSHGEEAPTNGDKIKRKDSIDSCSISSGESNQLSERINSLLNHSSSNLSLSKKDSSTILENLLSRSFTKSDHLNSINTMERESDDGRETKAGIGGKGNKVNFQESGEIECNRNNVRDKEGKGKSSEENSESIDNDNETTYVPFVRRATRTLTFKGQGGLAGCLKVFQEKKKELMSSSSNEVNDMEIKIANLKRRARELAKRYKTKNQSTAVQEKEGQEKIKFEDIVFQVQKQKKQLQEKENGENRKSPS</sequence>
<dbReference type="AlphaFoldDB" id="A0A1A8ZXA3"/>
<dbReference type="EMBL" id="FLRD01000149">
    <property type="protein sequence ID" value="SBT48052.1"/>
    <property type="molecule type" value="Genomic_DNA"/>
</dbReference>
<reference evidence="4" key="1">
    <citation type="submission" date="2016-05" db="EMBL/GenBank/DDBJ databases">
        <authorList>
            <person name="Lavstsen T."/>
            <person name="Jespersen J.S."/>
        </authorList>
    </citation>
    <scope>NUCLEOTIDE SEQUENCE [LARGE SCALE GENOMIC DNA]</scope>
</reference>
<proteinExistence type="predicted"/>
<dbReference type="Proteomes" id="UP000078555">
    <property type="component" value="Unassembled WGS sequence"/>
</dbReference>
<organism evidence="4 5">
    <name type="scientific">Plasmodium ovale wallikeri</name>
    <dbReference type="NCBI Taxonomy" id="864142"/>
    <lineage>
        <taxon>Eukaryota</taxon>
        <taxon>Sar</taxon>
        <taxon>Alveolata</taxon>
        <taxon>Apicomplexa</taxon>
        <taxon>Aconoidasida</taxon>
        <taxon>Haemosporida</taxon>
        <taxon>Plasmodiidae</taxon>
        <taxon>Plasmodium</taxon>
        <taxon>Plasmodium (Plasmodium)</taxon>
    </lineage>
</organism>
<feature type="coiled-coil region" evidence="1">
    <location>
        <begin position="686"/>
        <end position="720"/>
    </location>
</feature>
<keyword evidence="6" id="KW-1185">Reference proteome</keyword>
<evidence type="ECO:0000313" key="6">
    <source>
        <dbReference type="Proteomes" id="UP000078555"/>
    </source>
</evidence>
<keyword evidence="1" id="KW-0175">Coiled coil</keyword>
<accession>A0A1A8ZXA3</accession>
<evidence type="ECO:0000256" key="2">
    <source>
        <dbReference type="SAM" id="MobiDB-lite"/>
    </source>
</evidence>
<feature type="region of interest" description="Disordered" evidence="2">
    <location>
        <begin position="586"/>
        <end position="648"/>
    </location>
</feature>
<feature type="compositionally biased region" description="Acidic residues" evidence="2">
    <location>
        <begin position="639"/>
        <end position="648"/>
    </location>
</feature>
<feature type="compositionally biased region" description="Basic and acidic residues" evidence="2">
    <location>
        <begin position="111"/>
        <end position="121"/>
    </location>
</feature>
<evidence type="ECO:0000313" key="5">
    <source>
        <dbReference type="Proteomes" id="UP000078550"/>
    </source>
</evidence>
<name>A0A1A8ZXA3_PLAOA</name>
<feature type="compositionally biased region" description="Basic and acidic residues" evidence="2">
    <location>
        <begin position="626"/>
        <end position="638"/>
    </location>
</feature>
<feature type="compositionally biased region" description="Basic and acidic residues" evidence="2">
    <location>
        <begin position="591"/>
        <end position="602"/>
    </location>
</feature>
<evidence type="ECO:0000256" key="1">
    <source>
        <dbReference type="SAM" id="Coils"/>
    </source>
</evidence>
<dbReference type="EMBL" id="FLRE01000191">
    <property type="protein sequence ID" value="SBT48513.1"/>
    <property type="molecule type" value="Genomic_DNA"/>
</dbReference>
<evidence type="ECO:0000313" key="4">
    <source>
        <dbReference type="EMBL" id="SBT48513.1"/>
    </source>
</evidence>
<reference evidence="5 6" key="2">
    <citation type="submission" date="2016-05" db="EMBL/GenBank/DDBJ databases">
        <authorList>
            <person name="Naeem Raeece"/>
        </authorList>
    </citation>
    <scope>NUCLEOTIDE SEQUENCE [LARGE SCALE GENOMIC DNA]</scope>
</reference>
<dbReference type="Proteomes" id="UP000078550">
    <property type="component" value="Unassembled WGS sequence"/>
</dbReference>
<feature type="region of interest" description="Disordered" evidence="2">
    <location>
        <begin position="508"/>
        <end position="540"/>
    </location>
</feature>
<feature type="region of interest" description="Disordered" evidence="2">
    <location>
        <begin position="180"/>
        <end position="199"/>
    </location>
</feature>
<feature type="compositionally biased region" description="Basic and acidic residues" evidence="2">
    <location>
        <begin position="508"/>
        <end position="532"/>
    </location>
</feature>
<feature type="region of interest" description="Disordered" evidence="2">
    <location>
        <begin position="82"/>
        <end position="122"/>
    </location>
</feature>
<feature type="compositionally biased region" description="Low complexity" evidence="2">
    <location>
        <begin position="186"/>
        <end position="197"/>
    </location>
</feature>
<protein>
    <submittedName>
        <fullName evidence="4">Uncharacterized protein</fullName>
    </submittedName>
</protein>
<evidence type="ECO:0000313" key="3">
    <source>
        <dbReference type="EMBL" id="SBT48052.1"/>
    </source>
</evidence>